<evidence type="ECO:0000313" key="1">
    <source>
        <dbReference type="EMBL" id="CAB3411571.1"/>
    </source>
</evidence>
<gene>
    <name evidence="1" type="ORF">CBOVIS_LOCUS12953</name>
</gene>
<organism evidence="1 2">
    <name type="scientific">Caenorhabditis bovis</name>
    <dbReference type="NCBI Taxonomy" id="2654633"/>
    <lineage>
        <taxon>Eukaryota</taxon>
        <taxon>Metazoa</taxon>
        <taxon>Ecdysozoa</taxon>
        <taxon>Nematoda</taxon>
        <taxon>Chromadorea</taxon>
        <taxon>Rhabditida</taxon>
        <taxon>Rhabditina</taxon>
        <taxon>Rhabditomorpha</taxon>
        <taxon>Rhabditoidea</taxon>
        <taxon>Rhabditidae</taxon>
        <taxon>Peloderinae</taxon>
        <taxon>Caenorhabditis</taxon>
    </lineage>
</organism>
<protein>
    <submittedName>
        <fullName evidence="1">Uncharacterized protein</fullName>
    </submittedName>
</protein>
<keyword evidence="2" id="KW-1185">Reference proteome</keyword>
<evidence type="ECO:0000313" key="2">
    <source>
        <dbReference type="Proteomes" id="UP000494206"/>
    </source>
</evidence>
<reference evidence="1 2" key="1">
    <citation type="submission" date="2020-04" db="EMBL/GenBank/DDBJ databases">
        <authorList>
            <person name="Laetsch R D."/>
            <person name="Stevens L."/>
            <person name="Kumar S."/>
            <person name="Blaxter L. M."/>
        </authorList>
    </citation>
    <scope>NUCLEOTIDE SEQUENCE [LARGE SCALE GENOMIC DNA]</scope>
</reference>
<dbReference type="AlphaFoldDB" id="A0A8S1FCN7"/>
<name>A0A8S1FCN7_9PELO</name>
<proteinExistence type="predicted"/>
<dbReference type="Proteomes" id="UP000494206">
    <property type="component" value="Unassembled WGS sequence"/>
</dbReference>
<accession>A0A8S1FCN7</accession>
<dbReference type="EMBL" id="CADEPM010000014">
    <property type="protein sequence ID" value="CAB3411571.1"/>
    <property type="molecule type" value="Genomic_DNA"/>
</dbReference>
<comment type="caution">
    <text evidence="1">The sequence shown here is derived from an EMBL/GenBank/DDBJ whole genome shotgun (WGS) entry which is preliminary data.</text>
</comment>
<sequence length="96" mass="11353">MSERFTTPEQQQLLREFGKLNRRCEAMRRALNPDHRRVQNYDYLVDKIYSLKYRVRNFDAAFAKEHSTNGPLMRISGSSRVPNPYAFLSMVFGLSY</sequence>